<dbReference type="SUPFAM" id="SSF48452">
    <property type="entry name" value="TPR-like"/>
    <property type="match status" value="1"/>
</dbReference>
<feature type="compositionally biased region" description="Low complexity" evidence="2">
    <location>
        <begin position="514"/>
        <end position="525"/>
    </location>
</feature>
<dbReference type="Gene3D" id="1.25.40.10">
    <property type="entry name" value="Tetratricopeptide repeat domain"/>
    <property type="match status" value="2"/>
</dbReference>
<dbReference type="InterPro" id="IPR011990">
    <property type="entry name" value="TPR-like_helical_dom_sf"/>
</dbReference>
<feature type="compositionally biased region" description="Basic and acidic residues" evidence="2">
    <location>
        <begin position="1"/>
        <end position="12"/>
    </location>
</feature>
<dbReference type="PROSITE" id="PS50005">
    <property type="entry name" value="TPR"/>
    <property type="match status" value="1"/>
</dbReference>
<keyword evidence="4" id="KW-1185">Reference proteome</keyword>
<feature type="region of interest" description="Disordered" evidence="2">
    <location>
        <begin position="511"/>
        <end position="536"/>
    </location>
</feature>
<organism evidence="3 4">
    <name type="scientific">Streptomyces durmitorensis</name>
    <dbReference type="NCBI Taxonomy" id="319947"/>
    <lineage>
        <taxon>Bacteria</taxon>
        <taxon>Bacillati</taxon>
        <taxon>Actinomycetota</taxon>
        <taxon>Actinomycetes</taxon>
        <taxon>Kitasatosporales</taxon>
        <taxon>Streptomycetaceae</taxon>
        <taxon>Streptomyces</taxon>
    </lineage>
</organism>
<keyword evidence="1" id="KW-0802">TPR repeat</keyword>
<accession>A0ABY4PQV3</accession>
<evidence type="ECO:0000313" key="3">
    <source>
        <dbReference type="EMBL" id="UQT55574.1"/>
    </source>
</evidence>
<feature type="region of interest" description="Disordered" evidence="2">
    <location>
        <begin position="51"/>
        <end position="74"/>
    </location>
</feature>
<name>A0ABY4PQV3_9ACTN</name>
<dbReference type="Proteomes" id="UP000829992">
    <property type="component" value="Chromosome"/>
</dbReference>
<dbReference type="RefSeq" id="WP_249587063.1">
    <property type="nucleotide sequence ID" value="NZ_BAAAQL010000008.1"/>
</dbReference>
<gene>
    <name evidence="3" type="ORF">M4V62_10985</name>
</gene>
<evidence type="ECO:0000313" key="4">
    <source>
        <dbReference type="Proteomes" id="UP000829992"/>
    </source>
</evidence>
<evidence type="ECO:0000256" key="2">
    <source>
        <dbReference type="SAM" id="MobiDB-lite"/>
    </source>
</evidence>
<evidence type="ECO:0000256" key="1">
    <source>
        <dbReference type="PROSITE-ProRule" id="PRU00339"/>
    </source>
</evidence>
<sequence length="773" mass="81026">MGPHADLGRAEEACSGAEEACSRGESSLARRDGDAAERDFLDALALVGERDREGRDGEGRDGEGRDRVDDDGGGREAILGRVHVGLGRVRLAAGDAEQGAVEFERAHELRPDDAGPLHWLGCAAAHRAAYQAADAYFTSALRCAGPHRRSLVQRAYARARLGRYADALDDLRAASDKDVLDADARWVMEALSGGGASGELALLLRKAALAGMPGGSGGCGESGTGRAGGRAGAGGRAWDRDRVALLIDASRRLPGPVEGEFVPLYAVALVLGGRREAAVELLEDAARRHPADHRITHTLALALLNSADTQGRTDDDAAQRWERCVAAWGALLHDDAFWEHRRASAEARFGVPVEEALDAGLRADLRELLERRMPEGDAGGRVPPGALLQREADAAKIVAGVGGFAAGLGGETLVCGPLRVAGLGLVDDFGAFAATGVGTDADSGAGADVGAGAGSGAGADADAGAGTGTDGRAQLTYAFSELGFAQLLLKQGKPAEALAALTELRCRRCRERTTTNQASTTQASTTRRKDAASPPPVAAAICEPGCGRFDELNPSYAGHPDKHRRLARDARTLALRARLDLGRSQLTADRPDFGAAAASWRRALVHSRELERYRETQAAVVDLALGAARAAHRAGDPTRAVDTLDAVRAITGANERGRLEGQLARLLADRGISAVNRDGTSLDAPAEDLRRSVAFNPHLLRAQVSLGVVLRGLAARRWRSGSVSGARATLQEALDQLTAALVHFPGDPELTEQRDAAVADLDHVTAEQQESGR</sequence>
<dbReference type="InterPro" id="IPR019734">
    <property type="entry name" value="TPR_rpt"/>
</dbReference>
<reference evidence="3 4" key="1">
    <citation type="submission" date="2022-05" db="EMBL/GenBank/DDBJ databases">
        <authorList>
            <person name="Zhou X."/>
            <person name="Li K."/>
            <person name="Man Y."/>
        </authorList>
    </citation>
    <scope>NUCLEOTIDE SEQUENCE [LARGE SCALE GENOMIC DNA]</scope>
    <source>
        <strain evidence="3 4">MS405</strain>
    </source>
</reference>
<dbReference type="EMBL" id="CP097289">
    <property type="protein sequence ID" value="UQT55574.1"/>
    <property type="molecule type" value="Genomic_DNA"/>
</dbReference>
<feature type="region of interest" description="Disordered" evidence="2">
    <location>
        <begin position="1"/>
        <end position="34"/>
    </location>
</feature>
<evidence type="ECO:0008006" key="5">
    <source>
        <dbReference type="Google" id="ProtNLM"/>
    </source>
</evidence>
<proteinExistence type="predicted"/>
<feature type="repeat" description="TPR" evidence="1">
    <location>
        <begin position="80"/>
        <end position="113"/>
    </location>
</feature>
<protein>
    <recommendedName>
        <fullName evidence="5">Tetratricopeptide repeat protein</fullName>
    </recommendedName>
</protein>